<comment type="caution">
    <text evidence="4">The sequence shown here is derived from an EMBL/GenBank/DDBJ whole genome shotgun (WGS) entry which is preliminary data.</text>
</comment>
<organism evidence="4 5">
    <name type="scientific">Paenibacillus chibensis</name>
    <dbReference type="NCBI Taxonomy" id="59846"/>
    <lineage>
        <taxon>Bacteria</taxon>
        <taxon>Bacillati</taxon>
        <taxon>Bacillota</taxon>
        <taxon>Bacilli</taxon>
        <taxon>Bacillales</taxon>
        <taxon>Paenibacillaceae</taxon>
        <taxon>Paenibacillus</taxon>
    </lineage>
</organism>
<name>A0ABU6PUB0_9BACL</name>
<reference evidence="4 5" key="1">
    <citation type="submission" date="2023-03" db="EMBL/GenBank/DDBJ databases">
        <title>Bacillus Genome Sequencing.</title>
        <authorList>
            <person name="Dunlap C."/>
        </authorList>
    </citation>
    <scope>NUCLEOTIDE SEQUENCE [LARGE SCALE GENOMIC DNA]</scope>
    <source>
        <strain evidence="4 5">NRS-52</strain>
    </source>
</reference>
<proteinExistence type="predicted"/>
<gene>
    <name evidence="4" type="ORF">P9847_09755</name>
</gene>
<keyword evidence="5" id="KW-1185">Reference proteome</keyword>
<dbReference type="InterPro" id="IPR029101">
    <property type="entry name" value="Sigma_reg_N"/>
</dbReference>
<keyword evidence="1" id="KW-0812">Transmembrane</keyword>
<feature type="transmembrane region" description="Helical" evidence="1">
    <location>
        <begin position="32"/>
        <end position="53"/>
    </location>
</feature>
<evidence type="ECO:0000256" key="1">
    <source>
        <dbReference type="SAM" id="Phobius"/>
    </source>
</evidence>
<protein>
    <submittedName>
        <fullName evidence="4">Anti sigma factor C-terminal domain-containing protein</fullName>
    </submittedName>
</protein>
<evidence type="ECO:0000313" key="4">
    <source>
        <dbReference type="EMBL" id="MED5017585.1"/>
    </source>
</evidence>
<evidence type="ECO:0000259" key="3">
    <source>
        <dbReference type="Pfam" id="PF13800"/>
    </source>
</evidence>
<evidence type="ECO:0000313" key="5">
    <source>
        <dbReference type="Proteomes" id="UP001343257"/>
    </source>
</evidence>
<dbReference type="EMBL" id="JARTLD010000025">
    <property type="protein sequence ID" value="MED5017585.1"/>
    <property type="molecule type" value="Genomic_DNA"/>
</dbReference>
<keyword evidence="1" id="KW-1133">Transmembrane helix</keyword>
<evidence type="ECO:0000259" key="2">
    <source>
        <dbReference type="Pfam" id="PF13791"/>
    </source>
</evidence>
<dbReference type="Pfam" id="PF13800">
    <property type="entry name" value="Sigma_reg_N"/>
    <property type="match status" value="1"/>
</dbReference>
<feature type="domain" description="Sigma factor regulator C-terminal" evidence="2">
    <location>
        <begin position="181"/>
        <end position="329"/>
    </location>
</feature>
<keyword evidence="1" id="KW-0472">Membrane</keyword>
<dbReference type="RefSeq" id="WP_328277345.1">
    <property type="nucleotide sequence ID" value="NZ_JARTLD010000025.1"/>
</dbReference>
<accession>A0ABU6PUB0</accession>
<dbReference type="Pfam" id="PF13791">
    <property type="entry name" value="Sigma_reg_C"/>
    <property type="match status" value="1"/>
</dbReference>
<sequence length="335" mass="38415">MNHEFTDGLDELDPSEEKNFRKLLQRTKRKTILRNVLISVLCTLLILFGLMVANRMLLTRSLNFAYEDLHQFKKISEPNVSLGEFQSLDGIWGGTAMYQSYKVIEGIPLPWAEEKIQYNVLNHFSRYQGGHSPLSVTDPEMVEQGMNFARSYNVHNGQRELLFYHPDVRYTKMLNELNQLGAIDPEKRVEMAISFDRSYTSKEIRSMLPAGVHARWFWVDTYSADYVKFLGEIPYLPVSSSNVYGYSAYADSEDIFENNEQNFISFIQTGLKHKGNFNWEYHQIYDSLRGSNPEPTPDDVHHIGVVVTGSPEALLGLQTKSYVRAAVLGAIVSKY</sequence>
<dbReference type="Proteomes" id="UP001343257">
    <property type="component" value="Unassembled WGS sequence"/>
</dbReference>
<feature type="domain" description="Sigma factor regulator N-terminal" evidence="3">
    <location>
        <begin position="21"/>
        <end position="106"/>
    </location>
</feature>
<dbReference type="InterPro" id="IPR025672">
    <property type="entry name" value="Sigma_reg_C_dom"/>
</dbReference>